<feature type="compositionally biased region" description="Basic and acidic residues" evidence="1">
    <location>
        <begin position="172"/>
        <end position="183"/>
    </location>
</feature>
<feature type="compositionally biased region" description="Low complexity" evidence="1">
    <location>
        <begin position="211"/>
        <end position="224"/>
    </location>
</feature>
<evidence type="ECO:0000313" key="3">
    <source>
        <dbReference type="Proteomes" id="UP000314294"/>
    </source>
</evidence>
<proteinExistence type="predicted"/>
<sequence length="233" mass="25778">MPFRSTSSVSSSRRGSLIASGTELPTPAAKRPSAAPSAPNKSASEGWRAVGWVQREKIGLLDEGMRGEEERERNEWKEAREGRERITGGIMEDSRVSSASHVSFRRIVSCVLYNKTSSEDSGERAAFTVSGIQSLQGSNFRQIVDQWRRCSSSRYMHSRGCRTDVSPNAATHGREEQHEHGESNRNNLLPLSFSKSATSLHPPLIYLPLDTTTTTTTTTSPTTPQIQKTRQLN</sequence>
<evidence type="ECO:0000256" key="1">
    <source>
        <dbReference type="SAM" id="MobiDB-lite"/>
    </source>
</evidence>
<evidence type="ECO:0000313" key="2">
    <source>
        <dbReference type="EMBL" id="TNN55569.1"/>
    </source>
</evidence>
<keyword evidence="3" id="KW-1185">Reference proteome</keyword>
<feature type="compositionally biased region" description="Low complexity" evidence="1">
    <location>
        <begin position="27"/>
        <end position="44"/>
    </location>
</feature>
<feature type="region of interest" description="Disordered" evidence="1">
    <location>
        <begin position="211"/>
        <end position="233"/>
    </location>
</feature>
<name>A0A4Z2GQB5_9TELE</name>
<dbReference type="AlphaFoldDB" id="A0A4Z2GQB5"/>
<feature type="region of interest" description="Disordered" evidence="1">
    <location>
        <begin position="1"/>
        <end position="46"/>
    </location>
</feature>
<protein>
    <submittedName>
        <fullName evidence="2">Uncharacterized protein</fullName>
    </submittedName>
</protein>
<dbReference type="Proteomes" id="UP000314294">
    <property type="component" value="Unassembled WGS sequence"/>
</dbReference>
<dbReference type="EMBL" id="SRLO01000452">
    <property type="protein sequence ID" value="TNN55569.1"/>
    <property type="molecule type" value="Genomic_DNA"/>
</dbReference>
<feature type="compositionally biased region" description="Low complexity" evidence="1">
    <location>
        <begin position="1"/>
        <end position="16"/>
    </location>
</feature>
<reference evidence="2 3" key="1">
    <citation type="submission" date="2019-03" db="EMBL/GenBank/DDBJ databases">
        <title>First draft genome of Liparis tanakae, snailfish: a comprehensive survey of snailfish specific genes.</title>
        <authorList>
            <person name="Kim W."/>
            <person name="Song I."/>
            <person name="Jeong J.-H."/>
            <person name="Kim D."/>
            <person name="Kim S."/>
            <person name="Ryu S."/>
            <person name="Song J.Y."/>
            <person name="Lee S.K."/>
        </authorList>
    </citation>
    <scope>NUCLEOTIDE SEQUENCE [LARGE SCALE GENOMIC DNA]</scope>
    <source>
        <tissue evidence="2">Muscle</tissue>
    </source>
</reference>
<accession>A0A4Z2GQB5</accession>
<organism evidence="2 3">
    <name type="scientific">Liparis tanakae</name>
    <name type="common">Tanaka's snailfish</name>
    <dbReference type="NCBI Taxonomy" id="230148"/>
    <lineage>
        <taxon>Eukaryota</taxon>
        <taxon>Metazoa</taxon>
        <taxon>Chordata</taxon>
        <taxon>Craniata</taxon>
        <taxon>Vertebrata</taxon>
        <taxon>Euteleostomi</taxon>
        <taxon>Actinopterygii</taxon>
        <taxon>Neopterygii</taxon>
        <taxon>Teleostei</taxon>
        <taxon>Neoteleostei</taxon>
        <taxon>Acanthomorphata</taxon>
        <taxon>Eupercaria</taxon>
        <taxon>Perciformes</taxon>
        <taxon>Cottioidei</taxon>
        <taxon>Cottales</taxon>
        <taxon>Liparidae</taxon>
        <taxon>Liparis</taxon>
    </lineage>
</organism>
<gene>
    <name evidence="2" type="ORF">EYF80_034227</name>
</gene>
<feature type="region of interest" description="Disordered" evidence="1">
    <location>
        <begin position="158"/>
        <end position="189"/>
    </location>
</feature>
<comment type="caution">
    <text evidence="2">The sequence shown here is derived from an EMBL/GenBank/DDBJ whole genome shotgun (WGS) entry which is preliminary data.</text>
</comment>